<dbReference type="Pfam" id="PF01678">
    <property type="entry name" value="DAP_epimerase"/>
    <property type="match status" value="2"/>
</dbReference>
<keyword evidence="2" id="KW-0413">Isomerase</keyword>
<evidence type="ECO:0000313" key="3">
    <source>
        <dbReference type="EMBL" id="SVA48790.1"/>
    </source>
</evidence>
<evidence type="ECO:0000256" key="2">
    <source>
        <dbReference type="ARBA" id="ARBA00023235"/>
    </source>
</evidence>
<dbReference type="NCBIfam" id="TIGR00652">
    <property type="entry name" value="DapF"/>
    <property type="match status" value="1"/>
</dbReference>
<name>A0A381W8A4_9ZZZZ</name>
<dbReference type="PANTHER" id="PTHR31689">
    <property type="entry name" value="DIAMINOPIMELATE EPIMERASE, CHLOROPLASTIC"/>
    <property type="match status" value="1"/>
</dbReference>
<dbReference type="GO" id="GO:0008837">
    <property type="term" value="F:diaminopimelate epimerase activity"/>
    <property type="evidence" value="ECO:0007669"/>
    <property type="project" value="InterPro"/>
</dbReference>
<evidence type="ECO:0008006" key="4">
    <source>
        <dbReference type="Google" id="ProtNLM"/>
    </source>
</evidence>
<dbReference type="SUPFAM" id="SSF54506">
    <property type="entry name" value="Diaminopimelate epimerase-like"/>
    <property type="match status" value="2"/>
</dbReference>
<dbReference type="EMBL" id="UINC01011017">
    <property type="protein sequence ID" value="SVA48790.1"/>
    <property type="molecule type" value="Genomic_DNA"/>
</dbReference>
<dbReference type="AlphaFoldDB" id="A0A381W8A4"/>
<comment type="similarity">
    <text evidence="1">Belongs to the diaminopimelate epimerase family.</text>
</comment>
<gene>
    <name evidence="3" type="ORF">METZ01_LOCUS101644</name>
</gene>
<proteinExistence type="inferred from homology"/>
<sequence>MEFIAHKFSGLGNEILIIDFLSQNGEIHEEDVIKISKKNNINFDQLITILPPTNPITDLKVDIFNRDGSMAENCVNGARCLAKYVKDNGLLTKKFFLVETSGGEWKISSRKKKEYSVELSSVNISNDNDSFSTKKNKVKLKLEEEIIDLNLISLGNPHAVVFLKNIKEAPLDSWGKSLQKNTLFPNGINLGIAKIISPKEVNLRVYERGVGETESCGSGACAAVISGYNEKVLQNKVKVNFKQGSININYDKDLNVLEASGGAEFINKLRLKA</sequence>
<dbReference type="GO" id="GO:0009089">
    <property type="term" value="P:lysine biosynthetic process via diaminopimelate"/>
    <property type="evidence" value="ECO:0007669"/>
    <property type="project" value="InterPro"/>
</dbReference>
<dbReference type="PANTHER" id="PTHR31689:SF0">
    <property type="entry name" value="DIAMINOPIMELATE EPIMERASE"/>
    <property type="match status" value="1"/>
</dbReference>
<dbReference type="HAMAP" id="MF_00197">
    <property type="entry name" value="DAP_epimerase"/>
    <property type="match status" value="1"/>
</dbReference>
<dbReference type="InterPro" id="IPR001653">
    <property type="entry name" value="DAP_epimerase_DapF"/>
</dbReference>
<accession>A0A381W8A4</accession>
<evidence type="ECO:0000256" key="1">
    <source>
        <dbReference type="ARBA" id="ARBA00010219"/>
    </source>
</evidence>
<organism evidence="3">
    <name type="scientific">marine metagenome</name>
    <dbReference type="NCBI Taxonomy" id="408172"/>
    <lineage>
        <taxon>unclassified sequences</taxon>
        <taxon>metagenomes</taxon>
        <taxon>ecological metagenomes</taxon>
    </lineage>
</organism>
<dbReference type="Gene3D" id="3.10.310.10">
    <property type="entry name" value="Diaminopimelate Epimerase, Chain A, domain 1"/>
    <property type="match status" value="2"/>
</dbReference>
<dbReference type="GO" id="GO:0005829">
    <property type="term" value="C:cytosol"/>
    <property type="evidence" value="ECO:0007669"/>
    <property type="project" value="TreeGrafter"/>
</dbReference>
<protein>
    <recommendedName>
        <fullName evidence="4">Diaminopimelate epimerase</fullName>
    </recommendedName>
</protein>
<reference evidence="3" key="1">
    <citation type="submission" date="2018-05" db="EMBL/GenBank/DDBJ databases">
        <authorList>
            <person name="Lanie J.A."/>
            <person name="Ng W.-L."/>
            <person name="Kazmierczak K.M."/>
            <person name="Andrzejewski T.M."/>
            <person name="Davidsen T.M."/>
            <person name="Wayne K.J."/>
            <person name="Tettelin H."/>
            <person name="Glass J.I."/>
            <person name="Rusch D."/>
            <person name="Podicherti R."/>
            <person name="Tsui H.-C.T."/>
            <person name="Winkler M.E."/>
        </authorList>
    </citation>
    <scope>NUCLEOTIDE SEQUENCE</scope>
</reference>